<keyword evidence="2" id="KW-1133">Transmembrane helix</keyword>
<feature type="transmembrane region" description="Helical" evidence="2">
    <location>
        <begin position="39"/>
        <end position="57"/>
    </location>
</feature>
<sequence length="285" mass="28960">MIALTRQTLIRSLPVYGAVVGGLIAATAVLLASTETLESAVWTTGVAALVPAAAPPLGTTARALLALGSGALVAALLWSSLFLLFGPGGVFAKASPREDGVPVIRRADAHPDAPPRKPMSAADLGTPMMEVGVGAGLGAGLNPGRDERTIPADLDQPLAAFDPHAIRPVPMEPVRPVSPLAQAMVAPVVESSSTAEPDTFVTAPLVEPVERPVEVAEDGVAEAGSAEDGVAEGGAGERGAPEINAPTPIARPARTTGEPTSPPTIEALLRRLEQGALRRGRIGTH</sequence>
<evidence type="ECO:0000256" key="1">
    <source>
        <dbReference type="SAM" id="MobiDB-lite"/>
    </source>
</evidence>
<dbReference type="Proteomes" id="UP000249555">
    <property type="component" value="Unassembled WGS sequence"/>
</dbReference>
<dbReference type="AlphaFoldDB" id="A0A2W4YUT3"/>
<reference evidence="3 4" key="1">
    <citation type="submission" date="2017-08" db="EMBL/GenBank/DDBJ databases">
        <title>Infants hospitalized years apart are colonized by the same room-sourced microbial strains.</title>
        <authorList>
            <person name="Brooks B."/>
            <person name="Olm M.R."/>
            <person name="Firek B.A."/>
            <person name="Baker R."/>
            <person name="Thomas B.C."/>
            <person name="Morowitz M.J."/>
            <person name="Banfield J.F."/>
        </authorList>
    </citation>
    <scope>NUCLEOTIDE SEQUENCE [LARGE SCALE GENOMIC DNA]</scope>
    <source>
        <strain evidence="3">S2_018_000_R3_119</strain>
    </source>
</reference>
<evidence type="ECO:0000313" key="4">
    <source>
        <dbReference type="Proteomes" id="UP000249555"/>
    </source>
</evidence>
<gene>
    <name evidence="3" type="ORF">DI640_08830</name>
</gene>
<feature type="transmembrane region" description="Helical" evidence="2">
    <location>
        <begin position="12"/>
        <end position="33"/>
    </location>
</feature>
<keyword evidence="2" id="KW-0812">Transmembrane</keyword>
<accession>A0A2W4YUT3</accession>
<name>A0A2W4YUT3_9SPHN</name>
<proteinExistence type="predicted"/>
<keyword evidence="2" id="KW-0472">Membrane</keyword>
<dbReference type="EMBL" id="QFMX01000007">
    <property type="protein sequence ID" value="PZO73790.1"/>
    <property type="molecule type" value="Genomic_DNA"/>
</dbReference>
<comment type="caution">
    <text evidence="3">The sequence shown here is derived from an EMBL/GenBank/DDBJ whole genome shotgun (WGS) entry which is preliminary data.</text>
</comment>
<feature type="transmembrane region" description="Helical" evidence="2">
    <location>
        <begin position="64"/>
        <end position="85"/>
    </location>
</feature>
<organism evidence="3 4">
    <name type="scientific">Sphingomonas taxi</name>
    <dbReference type="NCBI Taxonomy" id="1549858"/>
    <lineage>
        <taxon>Bacteria</taxon>
        <taxon>Pseudomonadati</taxon>
        <taxon>Pseudomonadota</taxon>
        <taxon>Alphaproteobacteria</taxon>
        <taxon>Sphingomonadales</taxon>
        <taxon>Sphingomonadaceae</taxon>
        <taxon>Sphingomonas</taxon>
    </lineage>
</organism>
<evidence type="ECO:0000313" key="3">
    <source>
        <dbReference type="EMBL" id="PZO73790.1"/>
    </source>
</evidence>
<protein>
    <submittedName>
        <fullName evidence="3">Uncharacterized protein</fullName>
    </submittedName>
</protein>
<evidence type="ECO:0000256" key="2">
    <source>
        <dbReference type="SAM" id="Phobius"/>
    </source>
</evidence>
<feature type="region of interest" description="Disordered" evidence="1">
    <location>
        <begin position="223"/>
        <end position="264"/>
    </location>
</feature>